<dbReference type="SUPFAM" id="SSF47616">
    <property type="entry name" value="GST C-terminal domain-like"/>
    <property type="match status" value="1"/>
</dbReference>
<organism evidence="4 5">
    <name type="scientific">Hyphomicrobium denitrificans (strain ATCC 51888 / DSM 1869 / NCIMB 11706 / TK 0415)</name>
    <dbReference type="NCBI Taxonomy" id="582899"/>
    <lineage>
        <taxon>Bacteria</taxon>
        <taxon>Pseudomonadati</taxon>
        <taxon>Pseudomonadota</taxon>
        <taxon>Alphaproteobacteria</taxon>
        <taxon>Hyphomicrobiales</taxon>
        <taxon>Hyphomicrobiaceae</taxon>
        <taxon>Hyphomicrobium</taxon>
    </lineage>
</organism>
<evidence type="ECO:0000313" key="5">
    <source>
        <dbReference type="Proteomes" id="UP000002033"/>
    </source>
</evidence>
<dbReference type="RefSeq" id="WP_013214434.1">
    <property type="nucleotide sequence ID" value="NC_014313.1"/>
</dbReference>
<dbReference type="Proteomes" id="UP000002033">
    <property type="component" value="Chromosome"/>
</dbReference>
<evidence type="ECO:0000259" key="3">
    <source>
        <dbReference type="PROSITE" id="PS50405"/>
    </source>
</evidence>
<dbReference type="InterPro" id="IPR004045">
    <property type="entry name" value="Glutathione_S-Trfase_N"/>
</dbReference>
<dbReference type="PANTHER" id="PTHR43969:SF9">
    <property type="entry name" value="GLUTATHIONE S TRANSFERASE D10, ISOFORM A-RELATED"/>
    <property type="match status" value="1"/>
</dbReference>
<dbReference type="KEGG" id="hdn:Hden_0393"/>
<dbReference type="STRING" id="582899.Hden_0393"/>
<dbReference type="HOGENOM" id="CLU_011226_5_3_5"/>
<dbReference type="OrthoDB" id="9794721at2"/>
<dbReference type="CDD" id="cd00570">
    <property type="entry name" value="GST_N_family"/>
    <property type="match status" value="1"/>
</dbReference>
<dbReference type="GO" id="GO:0006749">
    <property type="term" value="P:glutathione metabolic process"/>
    <property type="evidence" value="ECO:0007669"/>
    <property type="project" value="TreeGrafter"/>
</dbReference>
<dbReference type="PROSITE" id="PS50405">
    <property type="entry name" value="GST_CTER"/>
    <property type="match status" value="1"/>
</dbReference>
<name>D8JRI6_HYPDA</name>
<reference evidence="5" key="1">
    <citation type="journal article" date="2011" name="J. Bacteriol.">
        <title>Genome sequences of eight morphologically diverse alphaproteobacteria.</title>
        <authorList>
            <consortium name="US DOE Joint Genome Institute"/>
            <person name="Brown P.J."/>
            <person name="Kysela D.T."/>
            <person name="Buechlein A."/>
            <person name="Hemmerich C."/>
            <person name="Brun Y.V."/>
        </authorList>
    </citation>
    <scope>NUCLEOTIDE SEQUENCE [LARGE SCALE GENOMIC DNA]</scope>
    <source>
        <strain evidence="5">ATCC 51888 / DSM 1869 / NCIB 11706 / TK 0415</strain>
    </source>
</reference>
<feature type="domain" description="GST N-terminal" evidence="2">
    <location>
        <begin position="1"/>
        <end position="80"/>
    </location>
</feature>
<keyword evidence="4" id="KW-0808">Transferase</keyword>
<dbReference type="SFLD" id="SFLDS00019">
    <property type="entry name" value="Glutathione_Transferase_(cytos"/>
    <property type="match status" value="1"/>
</dbReference>
<dbReference type="Pfam" id="PF13409">
    <property type="entry name" value="GST_N_2"/>
    <property type="match status" value="1"/>
</dbReference>
<comment type="subunit">
    <text evidence="1">Homodimer.</text>
</comment>
<protein>
    <submittedName>
        <fullName evidence="4">Glutathione S-transferase domain protein</fullName>
    </submittedName>
</protein>
<keyword evidence="5" id="KW-1185">Reference proteome</keyword>
<dbReference type="InterPro" id="IPR004046">
    <property type="entry name" value="GST_C"/>
</dbReference>
<dbReference type="InterPro" id="IPR010987">
    <property type="entry name" value="Glutathione-S-Trfase_C-like"/>
</dbReference>
<dbReference type="GO" id="GO:0004364">
    <property type="term" value="F:glutathione transferase activity"/>
    <property type="evidence" value="ECO:0007669"/>
    <property type="project" value="TreeGrafter"/>
</dbReference>
<dbReference type="Pfam" id="PF00043">
    <property type="entry name" value="GST_C"/>
    <property type="match status" value="1"/>
</dbReference>
<gene>
    <name evidence="4" type="ordered locus">Hden_0393</name>
</gene>
<dbReference type="PROSITE" id="PS50404">
    <property type="entry name" value="GST_NTER"/>
    <property type="match status" value="1"/>
</dbReference>
<dbReference type="CDD" id="cd00299">
    <property type="entry name" value="GST_C_family"/>
    <property type="match status" value="1"/>
</dbReference>
<evidence type="ECO:0000313" key="4">
    <source>
        <dbReference type="EMBL" id="ADJ22215.1"/>
    </source>
</evidence>
<dbReference type="Gene3D" id="1.20.1050.10">
    <property type="match status" value="1"/>
</dbReference>
<dbReference type="SFLD" id="SFLDG00358">
    <property type="entry name" value="Main_(cytGST)"/>
    <property type="match status" value="1"/>
</dbReference>
<sequence length="234" mass="26404">MPTRLTQYRLCPRSRSIRLALAEYGVEVTLLDENPWEWRKGFLAKNPAGEMPVLEYDNGLTLCGAYSISEFIGDEPVPSASVMGPKPPPLFPGNREDRAEVRRLVDWFHGKFDREVSRELLNEKVYQTMQPSGGAAPDPAILRAVRANLRYHLAYTGYLADARRWLAGDDLSFADFAAAAHISIVDYLGEMPWHEYPAVKAWYQKIKSRPSFRALLADRVPGSSPPLAYSDLDF</sequence>
<evidence type="ECO:0000259" key="2">
    <source>
        <dbReference type="PROSITE" id="PS50404"/>
    </source>
</evidence>
<dbReference type="InterPro" id="IPR036249">
    <property type="entry name" value="Thioredoxin-like_sf"/>
</dbReference>
<dbReference type="AlphaFoldDB" id="D8JRI6"/>
<dbReference type="InterPro" id="IPR040079">
    <property type="entry name" value="Glutathione_S-Trfase"/>
</dbReference>
<feature type="domain" description="GST C-terminal" evidence="3">
    <location>
        <begin position="94"/>
        <end position="229"/>
    </location>
</feature>
<dbReference type="PANTHER" id="PTHR43969">
    <property type="entry name" value="GLUTATHIONE S TRANSFERASE D10, ISOFORM A-RELATED"/>
    <property type="match status" value="1"/>
</dbReference>
<proteinExistence type="predicted"/>
<dbReference type="SUPFAM" id="SSF52833">
    <property type="entry name" value="Thioredoxin-like"/>
    <property type="match status" value="1"/>
</dbReference>
<dbReference type="EMBL" id="CP002083">
    <property type="protein sequence ID" value="ADJ22215.1"/>
    <property type="molecule type" value="Genomic_DNA"/>
</dbReference>
<dbReference type="Gene3D" id="3.40.30.10">
    <property type="entry name" value="Glutaredoxin"/>
    <property type="match status" value="1"/>
</dbReference>
<dbReference type="InterPro" id="IPR036282">
    <property type="entry name" value="Glutathione-S-Trfase_C_sf"/>
</dbReference>
<dbReference type="eggNOG" id="COG0625">
    <property type="taxonomic scope" value="Bacteria"/>
</dbReference>
<accession>D8JRI6</accession>
<evidence type="ECO:0000256" key="1">
    <source>
        <dbReference type="ARBA" id="ARBA00011738"/>
    </source>
</evidence>